<dbReference type="RefSeq" id="WP_184059172.1">
    <property type="nucleotide sequence ID" value="NZ_JACIJK010000009.1"/>
</dbReference>
<evidence type="ECO:0000256" key="1">
    <source>
        <dbReference type="SAM" id="Phobius"/>
    </source>
</evidence>
<feature type="transmembrane region" description="Helical" evidence="1">
    <location>
        <begin position="61"/>
        <end position="83"/>
    </location>
</feature>
<proteinExistence type="predicted"/>
<feature type="transmembrane region" description="Helical" evidence="1">
    <location>
        <begin position="104"/>
        <end position="128"/>
    </location>
</feature>
<name>A0A7W9BFM2_9SPHN</name>
<gene>
    <name evidence="2" type="ORF">FHS94_003018</name>
</gene>
<keyword evidence="3" id="KW-1185">Reference proteome</keyword>
<dbReference type="AlphaFoldDB" id="A0A7W9BFM2"/>
<keyword evidence="1" id="KW-0472">Membrane</keyword>
<dbReference type="EMBL" id="JACIJK010000009">
    <property type="protein sequence ID" value="MBB5716158.1"/>
    <property type="molecule type" value="Genomic_DNA"/>
</dbReference>
<comment type="caution">
    <text evidence="2">The sequence shown here is derived from an EMBL/GenBank/DDBJ whole genome shotgun (WGS) entry which is preliminary data.</text>
</comment>
<feature type="transmembrane region" description="Helical" evidence="1">
    <location>
        <begin position="38"/>
        <end position="55"/>
    </location>
</feature>
<organism evidence="2 3">
    <name type="scientific">Sphingomonas aerophila</name>
    <dbReference type="NCBI Taxonomy" id="1344948"/>
    <lineage>
        <taxon>Bacteria</taxon>
        <taxon>Pseudomonadati</taxon>
        <taxon>Pseudomonadota</taxon>
        <taxon>Alphaproteobacteria</taxon>
        <taxon>Sphingomonadales</taxon>
        <taxon>Sphingomonadaceae</taxon>
        <taxon>Sphingomonas</taxon>
    </lineage>
</organism>
<keyword evidence="1" id="KW-1133">Transmembrane helix</keyword>
<reference evidence="2 3" key="1">
    <citation type="submission" date="2020-08" db="EMBL/GenBank/DDBJ databases">
        <title>Genomic Encyclopedia of Type Strains, Phase IV (KMG-IV): sequencing the most valuable type-strain genomes for metagenomic binning, comparative biology and taxonomic classification.</title>
        <authorList>
            <person name="Goeker M."/>
        </authorList>
    </citation>
    <scope>NUCLEOTIDE SEQUENCE [LARGE SCALE GENOMIC DNA]</scope>
    <source>
        <strain evidence="2 3">DSM 100044</strain>
    </source>
</reference>
<evidence type="ECO:0000313" key="2">
    <source>
        <dbReference type="EMBL" id="MBB5716158.1"/>
    </source>
</evidence>
<accession>A0A7W9BFM2</accession>
<evidence type="ECO:0000313" key="3">
    <source>
        <dbReference type="Proteomes" id="UP000546200"/>
    </source>
</evidence>
<dbReference type="Proteomes" id="UP000546200">
    <property type="component" value="Unassembled WGS sequence"/>
</dbReference>
<sequence>MSHRSARKGILERLDDSVAWTGIPSFAAGHPRRRSMRWLSVVVLVLTVAGFLVDLGQPNLWWGYAMLLLGFGLANLMPILGPVKPWGGPERVDEFDRALRARAFLAAFSALAAVAVIGLWTIVGLSLVQGWTADALRSTIMKLAFVLATIYTAGPTCYASWARAPIDDDD</sequence>
<feature type="transmembrane region" description="Helical" evidence="1">
    <location>
        <begin position="140"/>
        <end position="161"/>
    </location>
</feature>
<keyword evidence="1" id="KW-0812">Transmembrane</keyword>
<protein>
    <submittedName>
        <fullName evidence="2">Uncharacterized protein</fullName>
    </submittedName>
</protein>